<feature type="transmembrane region" description="Helical" evidence="1">
    <location>
        <begin position="7"/>
        <end position="30"/>
    </location>
</feature>
<reference evidence="4" key="1">
    <citation type="journal article" date="2019" name="Int. J. Syst. Evol. Microbiol.">
        <title>The Global Catalogue of Microorganisms (GCM) 10K type strain sequencing project: providing services to taxonomists for standard genome sequencing and annotation.</title>
        <authorList>
            <consortium name="The Broad Institute Genomics Platform"/>
            <consortium name="The Broad Institute Genome Sequencing Center for Infectious Disease"/>
            <person name="Wu L."/>
            <person name="Ma J."/>
        </authorList>
    </citation>
    <scope>NUCLEOTIDE SEQUENCE [LARGE SCALE GENOMIC DNA]</scope>
    <source>
        <strain evidence="4">JCM 19134</strain>
    </source>
</reference>
<feature type="domain" description="DUF58" evidence="2">
    <location>
        <begin position="204"/>
        <end position="372"/>
    </location>
</feature>
<keyword evidence="4" id="KW-1185">Reference proteome</keyword>
<dbReference type="PANTHER" id="PTHR33608">
    <property type="entry name" value="BLL2464 PROTEIN"/>
    <property type="match status" value="1"/>
</dbReference>
<keyword evidence="1" id="KW-0472">Membrane</keyword>
<dbReference type="InterPro" id="IPR002881">
    <property type="entry name" value="DUF58"/>
</dbReference>
<organism evidence="3 4">
    <name type="scientific">Halioxenophilus aromaticivorans</name>
    <dbReference type="NCBI Taxonomy" id="1306992"/>
    <lineage>
        <taxon>Bacteria</taxon>
        <taxon>Pseudomonadati</taxon>
        <taxon>Pseudomonadota</taxon>
        <taxon>Gammaproteobacteria</taxon>
        <taxon>Alteromonadales</taxon>
        <taxon>Alteromonadaceae</taxon>
        <taxon>Halioxenophilus</taxon>
    </lineage>
</organism>
<comment type="caution">
    <text evidence="3">The sequence shown here is derived from an EMBL/GenBank/DDBJ whole genome shotgun (WGS) entry which is preliminary data.</text>
</comment>
<name>A0AAV3U3E1_9ALTE</name>
<evidence type="ECO:0000313" key="3">
    <source>
        <dbReference type="EMBL" id="GAA4945184.1"/>
    </source>
</evidence>
<sequence length="441" mass="49424">MRPSALLISLLGIWLGWALLIAVVAIFIGQTPLLQVVWYCFGAVIIVIAILDALRPGPLNQLTVSRVLPHSLALGVNTEVVLTLTNNLNRPLDIELVEPPSPLLTAGGFPARLSLPPGTSQKLRYQLTPIARGNTTLAGSVLRITSAWRMWQHKWVATNTNEVKVFPNFAPIAHIGQLGLEQHIRQLGVHLAQKRGEGMEFKQLRDFVEGDSMRQVDWKATARHGRPISREYQDERNQDVFFLLDCGRRLRHKQDHLSHFDHALNAILLTAYIAIRQGDGAGFQSFAGPQRWLSPVKGANGINKLLETLYDLTNTTANSDYLQAAQQFVQRHRRRSLVVLVSNVRPEDNDDLISAVQLLAKHHVVTVASLREELLTETLNQPVGNFSEALQYCATHGHTLERKAVGTNLRARGVSLIDTEPQFLHKRLVDEYFRIKRSGRL</sequence>
<dbReference type="Proteomes" id="UP001409585">
    <property type="component" value="Unassembled WGS sequence"/>
</dbReference>
<dbReference type="PANTHER" id="PTHR33608:SF3">
    <property type="entry name" value="SLR2013 PROTEIN"/>
    <property type="match status" value="1"/>
</dbReference>
<dbReference type="InterPro" id="IPR036465">
    <property type="entry name" value="vWFA_dom_sf"/>
</dbReference>
<feature type="transmembrane region" description="Helical" evidence="1">
    <location>
        <begin position="36"/>
        <end position="54"/>
    </location>
</feature>
<dbReference type="Pfam" id="PF01882">
    <property type="entry name" value="DUF58"/>
    <property type="match status" value="1"/>
</dbReference>
<keyword evidence="1" id="KW-0812">Transmembrane</keyword>
<dbReference type="SUPFAM" id="SSF53300">
    <property type="entry name" value="vWA-like"/>
    <property type="match status" value="1"/>
</dbReference>
<dbReference type="RefSeq" id="WP_345422607.1">
    <property type="nucleotide sequence ID" value="NZ_AP031496.1"/>
</dbReference>
<evidence type="ECO:0000259" key="2">
    <source>
        <dbReference type="Pfam" id="PF01882"/>
    </source>
</evidence>
<protein>
    <submittedName>
        <fullName evidence="3">DUF58 domain-containing protein</fullName>
    </submittedName>
</protein>
<evidence type="ECO:0000313" key="4">
    <source>
        <dbReference type="Proteomes" id="UP001409585"/>
    </source>
</evidence>
<dbReference type="AlphaFoldDB" id="A0AAV3U3E1"/>
<gene>
    <name evidence="3" type="ORF">GCM10025791_25420</name>
</gene>
<accession>A0AAV3U3E1</accession>
<proteinExistence type="predicted"/>
<dbReference type="EMBL" id="BAABLX010000024">
    <property type="protein sequence ID" value="GAA4945184.1"/>
    <property type="molecule type" value="Genomic_DNA"/>
</dbReference>
<evidence type="ECO:0000256" key="1">
    <source>
        <dbReference type="SAM" id="Phobius"/>
    </source>
</evidence>
<keyword evidence="1" id="KW-1133">Transmembrane helix</keyword>